<comment type="caution">
    <text evidence="3">The sequence shown here is derived from an EMBL/GenBank/DDBJ whole genome shotgun (WGS) entry which is preliminary data.</text>
</comment>
<keyword evidence="3" id="KW-0378">Hydrolase</keyword>
<dbReference type="EMBL" id="JAKMXF010000335">
    <property type="protein sequence ID" value="KAI6647904.1"/>
    <property type="molecule type" value="Genomic_DNA"/>
</dbReference>
<dbReference type="InterPro" id="IPR057032">
    <property type="entry name" value="MBTPS1_4th"/>
</dbReference>
<keyword evidence="1" id="KW-0812">Transmembrane</keyword>
<dbReference type="AlphaFoldDB" id="A0AAV7JHE6"/>
<keyword evidence="1" id="KW-0472">Membrane</keyword>
<gene>
    <name evidence="3" type="ORF">LOD99_8365</name>
</gene>
<organism evidence="3 4">
    <name type="scientific">Oopsacas minuta</name>
    <dbReference type="NCBI Taxonomy" id="111878"/>
    <lineage>
        <taxon>Eukaryota</taxon>
        <taxon>Metazoa</taxon>
        <taxon>Porifera</taxon>
        <taxon>Hexactinellida</taxon>
        <taxon>Hexasterophora</taxon>
        <taxon>Lyssacinosida</taxon>
        <taxon>Leucopsacidae</taxon>
        <taxon>Oopsacas</taxon>
    </lineage>
</organism>
<reference evidence="3 4" key="1">
    <citation type="journal article" date="2023" name="BMC Biol.">
        <title>The compact genome of the sponge Oopsacas minuta (Hexactinellida) is lacking key metazoan core genes.</title>
        <authorList>
            <person name="Santini S."/>
            <person name="Schenkelaars Q."/>
            <person name="Jourda C."/>
            <person name="Duchesne M."/>
            <person name="Belahbib H."/>
            <person name="Rocher C."/>
            <person name="Selva M."/>
            <person name="Riesgo A."/>
            <person name="Vervoort M."/>
            <person name="Leys S.P."/>
            <person name="Kodjabachian L."/>
            <person name="Le Bivic A."/>
            <person name="Borchiellini C."/>
            <person name="Claverie J.M."/>
            <person name="Renard E."/>
        </authorList>
    </citation>
    <scope>NUCLEOTIDE SEQUENCE [LARGE SCALE GENOMIC DNA]</scope>
    <source>
        <strain evidence="3">SPO-2</strain>
    </source>
</reference>
<keyword evidence="3" id="KW-0645">Protease</keyword>
<dbReference type="GO" id="GO:0008233">
    <property type="term" value="F:peptidase activity"/>
    <property type="evidence" value="ECO:0007669"/>
    <property type="project" value="UniProtKB-KW"/>
</dbReference>
<feature type="domain" description="MBTPS1 fourth" evidence="2">
    <location>
        <begin position="62"/>
        <end position="111"/>
    </location>
</feature>
<dbReference type="GO" id="GO:0006508">
    <property type="term" value="P:proteolysis"/>
    <property type="evidence" value="ECO:0007669"/>
    <property type="project" value="UniProtKB-KW"/>
</dbReference>
<dbReference type="Proteomes" id="UP001165289">
    <property type="component" value="Unassembled WGS sequence"/>
</dbReference>
<evidence type="ECO:0000313" key="4">
    <source>
        <dbReference type="Proteomes" id="UP001165289"/>
    </source>
</evidence>
<proteinExistence type="predicted"/>
<keyword evidence="1" id="KW-1133">Transmembrane helix</keyword>
<name>A0AAV7JHE6_9METZ</name>
<evidence type="ECO:0000313" key="3">
    <source>
        <dbReference type="EMBL" id="KAI6647904.1"/>
    </source>
</evidence>
<protein>
    <submittedName>
        <fullName evidence="3">Membrane-bound transcription factor site-1 protease-like</fullName>
    </submittedName>
</protein>
<feature type="transmembrane region" description="Helical" evidence="1">
    <location>
        <begin position="209"/>
        <end position="228"/>
    </location>
</feature>
<keyword evidence="4" id="KW-1185">Reference proteome</keyword>
<sequence length="251" mass="28681">MNRLSSNEIIQQGRLLLSNFTYWSLDDVEGPDDVFEDDYDSIASLNGVDMPTQNFRNNYSIWESDAATTSGRIITFGDSSCFDSTDFHPECMWLMKRMLDYTLGDNVTDLVASTQVQGVQPNFPLPTRSPESELHIFSKILDSNNPGVKHSAESCSQIIWNRPRPIASGLDDFQLPNRGLKEYVEDDDGKLTFGLVFSSKVDKDFKLPYLFPICMFIISLFLFYWTCFRNSLHRTKFKFTPIDSTTTLPIV</sequence>
<evidence type="ECO:0000256" key="1">
    <source>
        <dbReference type="SAM" id="Phobius"/>
    </source>
</evidence>
<evidence type="ECO:0000259" key="2">
    <source>
        <dbReference type="Pfam" id="PF23090"/>
    </source>
</evidence>
<accession>A0AAV7JHE6</accession>
<dbReference type="Pfam" id="PF23090">
    <property type="entry name" value="MBTPS1_4th"/>
    <property type="match status" value="1"/>
</dbReference>